<name>A0A077ZIB8_TRITR</name>
<dbReference type="AlphaFoldDB" id="A0A077ZIB8"/>
<dbReference type="STRING" id="36087.A0A077ZIB8"/>
<organism evidence="1 2">
    <name type="scientific">Trichuris trichiura</name>
    <name type="common">Whipworm</name>
    <name type="synonym">Trichocephalus trichiurus</name>
    <dbReference type="NCBI Taxonomy" id="36087"/>
    <lineage>
        <taxon>Eukaryota</taxon>
        <taxon>Metazoa</taxon>
        <taxon>Ecdysozoa</taxon>
        <taxon>Nematoda</taxon>
        <taxon>Enoplea</taxon>
        <taxon>Dorylaimia</taxon>
        <taxon>Trichinellida</taxon>
        <taxon>Trichuridae</taxon>
        <taxon>Trichuris</taxon>
    </lineage>
</organism>
<gene>
    <name evidence="1" type="ORF">TTRE_0000767001</name>
</gene>
<sequence length="879" mass="99063">MSERAITDEIWRLVRLLGSAHSSIEQKADALQRFTEPYESLLTKPWALPPLRELHRKFESLLDTVPPAFVSNYSRQTLRYKVLSMIAKWPLSDSFAHDWASVAKVLVKVYKTDNVENGLLALKLFRNCITKAQASISQQIRELVSVFKDIYQQLPMQFPQFMKAAGSVCQTEGDIDEEDFINLTVLPGLVFDIRVHKKNKKDYVVWPKSRLALRGATELTYTIIAVFEMDRNFLRTEMSSMLCGILKVLSSTASMDSAHPEQNLVAITQIIKLQYSALQFILTFNEEIVDFNKKAAEGLPRSVFNIIASIPSEETQLRKDMILVLRKFSKSSMRCYFVSVMNDMLEEGLLLGRGYTSNLENRSYFMATIGDFLHYLRFNLKPATAGKAVQMFARYVQDPKCSPYLQTAVIGVINSVLEGMAKNATDQSRSEVSLAQPFSLKWHHLLLFVMEVVLGRLKMIVSEQLPRIFKSANKSDDGTVTANALLVDTPRKQSQKLACTDTSSSDQPSSTSILQSILKEDEDEASYFDAKVTAVNFTIVECQQMINAILGCCRTVIWILQKHHTDFDKQEVNLKVLRQKEVELLILIFKNGLNSLDAFSFKTVSFQVKPSQARISREEKDFLEQFSLIVNALSLSIQKIVAYIFLQFSNLHVSRLFDVLNSSLDFVVQRIVTNKAAISLVSLLFANRSISSLIMSVMLNYLGENIDVLAGTDSKASVHVKLFQLCLSTVGGSGSNDNVFKLHLKKLVNATTSLARRSEHPANALSVLRNLLRTVCNHQAFAQDIANLVFPLLKVLNEMHHFAVRPEVKDSLLELCLSMPARLSTVRPYLSLLMEPIAVALDHSAASQIQVSESAYIYSQFSYNASAWSLKNPEKCRVI</sequence>
<dbReference type="Proteomes" id="UP000030665">
    <property type="component" value="Unassembled WGS sequence"/>
</dbReference>
<evidence type="ECO:0008006" key="3">
    <source>
        <dbReference type="Google" id="ProtNLM"/>
    </source>
</evidence>
<reference evidence="1" key="2">
    <citation type="submission" date="2014-03" db="EMBL/GenBank/DDBJ databases">
        <title>The whipworm genome and dual-species transcriptomics of an intimate host-pathogen interaction.</title>
        <authorList>
            <person name="Foth B.J."/>
            <person name="Tsai I.J."/>
            <person name="Reid A.J."/>
            <person name="Bancroft A.J."/>
            <person name="Nichol S."/>
            <person name="Tracey A."/>
            <person name="Holroyd N."/>
            <person name="Cotton J.A."/>
            <person name="Stanley E.J."/>
            <person name="Zarowiecki M."/>
            <person name="Liu J.Z."/>
            <person name="Huckvale T."/>
            <person name="Cooper P.J."/>
            <person name="Grencis R.K."/>
            <person name="Berriman M."/>
        </authorList>
    </citation>
    <scope>NUCLEOTIDE SEQUENCE [LARGE SCALE GENOMIC DNA]</scope>
</reference>
<protein>
    <recommendedName>
        <fullName evidence="3">HEAT repeat-containing protein 1</fullName>
    </recommendedName>
</protein>
<evidence type="ECO:0000313" key="2">
    <source>
        <dbReference type="Proteomes" id="UP000030665"/>
    </source>
</evidence>
<dbReference type="OrthoDB" id="5570127at2759"/>
<dbReference type="EMBL" id="HG806563">
    <property type="protein sequence ID" value="CDW59338.1"/>
    <property type="molecule type" value="Genomic_DNA"/>
</dbReference>
<proteinExistence type="predicted"/>
<dbReference type="InterPro" id="IPR046807">
    <property type="entry name" value="Tra1_central"/>
</dbReference>
<accession>A0A077ZIB8</accession>
<reference evidence="1" key="1">
    <citation type="submission" date="2014-01" db="EMBL/GenBank/DDBJ databases">
        <authorList>
            <person name="Aslett M."/>
        </authorList>
    </citation>
    <scope>NUCLEOTIDE SEQUENCE</scope>
</reference>
<keyword evidence="2" id="KW-1185">Reference proteome</keyword>
<dbReference type="InterPro" id="IPR016024">
    <property type="entry name" value="ARM-type_fold"/>
</dbReference>
<dbReference type="Pfam" id="PF20175">
    <property type="entry name" value="Tra1_central"/>
    <property type="match status" value="1"/>
</dbReference>
<evidence type="ECO:0000313" key="1">
    <source>
        <dbReference type="EMBL" id="CDW59338.1"/>
    </source>
</evidence>
<dbReference type="SUPFAM" id="SSF48371">
    <property type="entry name" value="ARM repeat"/>
    <property type="match status" value="1"/>
</dbReference>